<evidence type="ECO:0000256" key="1">
    <source>
        <dbReference type="SAM" id="Phobius"/>
    </source>
</evidence>
<proteinExistence type="predicted"/>
<dbReference type="Gene3D" id="1.10.260.40">
    <property type="entry name" value="lambda repressor-like DNA-binding domains"/>
    <property type="match status" value="1"/>
</dbReference>
<evidence type="ECO:0000313" key="4">
    <source>
        <dbReference type="Proteomes" id="UP000219048"/>
    </source>
</evidence>
<keyword evidence="1" id="KW-0472">Membrane</keyword>
<feature type="transmembrane region" description="Helical" evidence="1">
    <location>
        <begin position="89"/>
        <end position="111"/>
    </location>
</feature>
<protein>
    <submittedName>
        <fullName evidence="3">Helix-turn-helix</fullName>
    </submittedName>
</protein>
<feature type="transmembrane region" description="Helical" evidence="1">
    <location>
        <begin position="156"/>
        <end position="175"/>
    </location>
</feature>
<feature type="transmembrane region" description="Helical" evidence="1">
    <location>
        <begin position="131"/>
        <end position="149"/>
    </location>
</feature>
<gene>
    <name evidence="3" type="ORF">SAMN06265377_1039</name>
</gene>
<dbReference type="CDD" id="cd00093">
    <property type="entry name" value="HTH_XRE"/>
    <property type="match status" value="1"/>
</dbReference>
<dbReference type="InterPro" id="IPR001387">
    <property type="entry name" value="Cro/C1-type_HTH"/>
</dbReference>
<feature type="domain" description="HTH cro/C1-type" evidence="2">
    <location>
        <begin position="10"/>
        <end position="64"/>
    </location>
</feature>
<keyword evidence="4" id="KW-1185">Reference proteome</keyword>
<dbReference type="SUPFAM" id="SSF47413">
    <property type="entry name" value="lambda repressor-like DNA-binding domains"/>
    <property type="match status" value="1"/>
</dbReference>
<feature type="transmembrane region" description="Helical" evidence="1">
    <location>
        <begin position="245"/>
        <end position="265"/>
    </location>
</feature>
<feature type="transmembrane region" description="Helical" evidence="1">
    <location>
        <begin position="220"/>
        <end position="239"/>
    </location>
</feature>
<evidence type="ECO:0000259" key="2">
    <source>
        <dbReference type="PROSITE" id="PS50943"/>
    </source>
</evidence>
<evidence type="ECO:0000313" key="3">
    <source>
        <dbReference type="EMBL" id="SNY95371.1"/>
    </source>
</evidence>
<sequence length="269" mass="30084">MKQPKLGLKISELRKQKGFTQEELVELCNINVRTLQRIESGEVTPRSYTVKTILSALDYDLENLNDNESELGASGIGFIAPKEAKSIHFLLTLAWISGLFFLITAIFEGIADYVRIEDDEFIYGQWGHLTVKILVLVFNLLFLYGFLITGKLLKNYLMKIAAVLMMAALIAFYGYDIVSIFNDPLEIEAVFLAEAIIFGVLGMLFGISILKSGKKLRTQAFAAGGAELLMSFCLLTVFLTPLALFLFFPTVILEMVLIFKIAALVKEKK</sequence>
<accession>A0A285MIP3</accession>
<dbReference type="AlphaFoldDB" id="A0A285MIP3"/>
<organism evidence="3 4">
    <name type="scientific">Flagellimonas pacifica</name>
    <dbReference type="NCBI Taxonomy" id="1247520"/>
    <lineage>
        <taxon>Bacteria</taxon>
        <taxon>Pseudomonadati</taxon>
        <taxon>Bacteroidota</taxon>
        <taxon>Flavobacteriia</taxon>
        <taxon>Flavobacteriales</taxon>
        <taxon>Flavobacteriaceae</taxon>
        <taxon>Flagellimonas</taxon>
    </lineage>
</organism>
<dbReference type="InterPro" id="IPR010982">
    <property type="entry name" value="Lambda_DNA-bd_dom_sf"/>
</dbReference>
<feature type="transmembrane region" description="Helical" evidence="1">
    <location>
        <begin position="187"/>
        <end position="208"/>
    </location>
</feature>
<name>A0A285MIP3_9FLAO</name>
<dbReference type="Proteomes" id="UP000219048">
    <property type="component" value="Unassembled WGS sequence"/>
</dbReference>
<dbReference type="OrthoDB" id="1357763at2"/>
<dbReference type="Pfam" id="PF01381">
    <property type="entry name" value="HTH_3"/>
    <property type="match status" value="1"/>
</dbReference>
<dbReference type="SMART" id="SM00530">
    <property type="entry name" value="HTH_XRE"/>
    <property type="match status" value="1"/>
</dbReference>
<dbReference type="EMBL" id="OBEH01000001">
    <property type="protein sequence ID" value="SNY95371.1"/>
    <property type="molecule type" value="Genomic_DNA"/>
</dbReference>
<reference evidence="4" key="1">
    <citation type="submission" date="2017-09" db="EMBL/GenBank/DDBJ databases">
        <authorList>
            <person name="Varghese N."/>
            <person name="Submissions S."/>
        </authorList>
    </citation>
    <scope>NUCLEOTIDE SEQUENCE [LARGE SCALE GENOMIC DNA]</scope>
    <source>
        <strain evidence="4">DSM 25885</strain>
    </source>
</reference>
<dbReference type="RefSeq" id="WP_097044675.1">
    <property type="nucleotide sequence ID" value="NZ_OBEH01000001.1"/>
</dbReference>
<dbReference type="PROSITE" id="PS50943">
    <property type="entry name" value="HTH_CROC1"/>
    <property type="match status" value="1"/>
</dbReference>
<keyword evidence="1" id="KW-0812">Transmembrane</keyword>
<dbReference type="GO" id="GO:0003677">
    <property type="term" value="F:DNA binding"/>
    <property type="evidence" value="ECO:0007669"/>
    <property type="project" value="InterPro"/>
</dbReference>
<keyword evidence="1" id="KW-1133">Transmembrane helix</keyword>